<accession>A0ACC0XGT0</accession>
<reference evidence="2" key="1">
    <citation type="journal article" date="2023" name="G3 (Bethesda)">
        <title>Genome assembly and association tests identify interacting loci associated with vigor, precocity, and sex in interspecific pistachio rootstocks.</title>
        <authorList>
            <person name="Palmer W."/>
            <person name="Jacygrad E."/>
            <person name="Sagayaradj S."/>
            <person name="Cavanaugh K."/>
            <person name="Han R."/>
            <person name="Bertier L."/>
            <person name="Beede B."/>
            <person name="Kafkas S."/>
            <person name="Golino D."/>
            <person name="Preece J."/>
            <person name="Michelmore R."/>
        </authorList>
    </citation>
    <scope>NUCLEOTIDE SEQUENCE [LARGE SCALE GENOMIC DNA]</scope>
</reference>
<keyword evidence="2" id="KW-1185">Reference proteome</keyword>
<organism evidence="1 2">
    <name type="scientific">Pistacia integerrima</name>
    <dbReference type="NCBI Taxonomy" id="434235"/>
    <lineage>
        <taxon>Eukaryota</taxon>
        <taxon>Viridiplantae</taxon>
        <taxon>Streptophyta</taxon>
        <taxon>Embryophyta</taxon>
        <taxon>Tracheophyta</taxon>
        <taxon>Spermatophyta</taxon>
        <taxon>Magnoliopsida</taxon>
        <taxon>eudicotyledons</taxon>
        <taxon>Gunneridae</taxon>
        <taxon>Pentapetalae</taxon>
        <taxon>rosids</taxon>
        <taxon>malvids</taxon>
        <taxon>Sapindales</taxon>
        <taxon>Anacardiaceae</taxon>
        <taxon>Pistacia</taxon>
    </lineage>
</organism>
<evidence type="ECO:0000313" key="1">
    <source>
        <dbReference type="EMBL" id="KAJ0017555.1"/>
    </source>
</evidence>
<comment type="caution">
    <text evidence="1">The sequence shown here is derived from an EMBL/GenBank/DDBJ whole genome shotgun (WGS) entry which is preliminary data.</text>
</comment>
<name>A0ACC0XGT0_9ROSI</name>
<gene>
    <name evidence="1" type="ORF">Pint_10269</name>
</gene>
<dbReference type="Proteomes" id="UP001163603">
    <property type="component" value="Chromosome 12"/>
</dbReference>
<sequence>MLTKFETKSNRMKGPSFHSKRPWILVSLHNLVIQLWDYHMGTLIDRFDEHDGLVRGVHSHKSQPSIFNLGCRRKFKKTIDFFLSLQMLKKEYGAHVISTVPTIPYTFEYSDGSEVEVQNPIALSSNPKQQVTTSWQPTVLAIIIIPSEYVGSVITRCSERLVPGQMVVLLKFLRYCQ</sequence>
<dbReference type="EMBL" id="CM047747">
    <property type="protein sequence ID" value="KAJ0017555.1"/>
    <property type="molecule type" value="Genomic_DNA"/>
</dbReference>
<evidence type="ECO:0000313" key="2">
    <source>
        <dbReference type="Proteomes" id="UP001163603"/>
    </source>
</evidence>
<proteinExistence type="predicted"/>
<protein>
    <submittedName>
        <fullName evidence="1">Uncharacterized protein</fullName>
    </submittedName>
</protein>